<dbReference type="Pfam" id="PF01381">
    <property type="entry name" value="HTH_3"/>
    <property type="match status" value="1"/>
</dbReference>
<protein>
    <submittedName>
        <fullName evidence="5">Helix-turn-helix domain-containing protein</fullName>
    </submittedName>
</protein>
<dbReference type="InterPro" id="IPR001387">
    <property type="entry name" value="Cro/C1-type_HTH"/>
</dbReference>
<dbReference type="PROSITE" id="PS50943">
    <property type="entry name" value="HTH_CROC1"/>
    <property type="match status" value="1"/>
</dbReference>
<evidence type="ECO:0000256" key="2">
    <source>
        <dbReference type="ARBA" id="ARBA00023125"/>
    </source>
</evidence>
<keyword evidence="2" id="KW-0238">DNA-binding</keyword>
<organism evidence="5 6">
    <name type="scientific">Caulobacter segnis</name>
    <dbReference type="NCBI Taxonomy" id="88688"/>
    <lineage>
        <taxon>Bacteria</taxon>
        <taxon>Pseudomonadati</taxon>
        <taxon>Pseudomonadota</taxon>
        <taxon>Alphaproteobacteria</taxon>
        <taxon>Caulobacterales</taxon>
        <taxon>Caulobacteraceae</taxon>
        <taxon>Caulobacter</taxon>
    </lineage>
</organism>
<reference evidence="5 6" key="1">
    <citation type="submission" date="2022-04" db="EMBL/GenBank/DDBJ databases">
        <title>Genome sequence of soybean root-associated Caulobacter segnis RL271.</title>
        <authorList>
            <person name="Longley R."/>
            <person name="Bonito G."/>
            <person name="Trigodet F."/>
            <person name="Crosson S."/>
            <person name="Fiebig A."/>
        </authorList>
    </citation>
    <scope>NUCLEOTIDE SEQUENCE [LARGE SCALE GENOMIC DNA]</scope>
    <source>
        <strain evidence="5 6">RL271</strain>
    </source>
</reference>
<dbReference type="InterPro" id="IPR010982">
    <property type="entry name" value="Lambda_DNA-bd_dom_sf"/>
</dbReference>
<sequence length="98" mass="10867">MSKNFSRIMDGLNDALAIAEDRADPATYRVHVPGEVDVKAIRTKLGLTQAEFAARFGFPKATVTDWEQKRRKPEASARILLTVIDREPEAVERALASA</sequence>
<evidence type="ECO:0000313" key="5">
    <source>
        <dbReference type="EMBL" id="USQ95148.1"/>
    </source>
</evidence>
<keyword evidence="3" id="KW-0804">Transcription</keyword>
<dbReference type="Gene3D" id="1.10.260.40">
    <property type="entry name" value="lambda repressor-like DNA-binding domains"/>
    <property type="match status" value="1"/>
</dbReference>
<gene>
    <name evidence="5" type="ORF">MZV50_21735</name>
</gene>
<dbReference type="SMART" id="SM00530">
    <property type="entry name" value="HTH_XRE"/>
    <property type="match status" value="1"/>
</dbReference>
<dbReference type="PANTHER" id="PTHR36511">
    <property type="entry name" value="MERR FAMILY BACTERIAL REGULATORY PROTEIN"/>
    <property type="match status" value="1"/>
</dbReference>
<keyword evidence="1" id="KW-0805">Transcription regulation</keyword>
<keyword evidence="6" id="KW-1185">Reference proteome</keyword>
<proteinExistence type="predicted"/>
<name>A0ABY4ZQZ4_9CAUL</name>
<feature type="domain" description="HTH cro/C1-type" evidence="4">
    <location>
        <begin position="38"/>
        <end position="91"/>
    </location>
</feature>
<accession>A0ABY4ZQZ4</accession>
<evidence type="ECO:0000256" key="3">
    <source>
        <dbReference type="ARBA" id="ARBA00023163"/>
    </source>
</evidence>
<dbReference type="Proteomes" id="UP001057520">
    <property type="component" value="Chromosome"/>
</dbReference>
<dbReference type="CDD" id="cd00093">
    <property type="entry name" value="HTH_XRE"/>
    <property type="match status" value="1"/>
</dbReference>
<dbReference type="InterPro" id="IPR052359">
    <property type="entry name" value="HTH-type_reg/antitoxin"/>
</dbReference>
<dbReference type="PANTHER" id="PTHR36511:SF4">
    <property type="entry name" value="ANTITOXIN MQSA"/>
    <property type="match status" value="1"/>
</dbReference>
<dbReference type="EMBL" id="CP096040">
    <property type="protein sequence ID" value="USQ95148.1"/>
    <property type="molecule type" value="Genomic_DNA"/>
</dbReference>
<dbReference type="SUPFAM" id="SSF47413">
    <property type="entry name" value="lambda repressor-like DNA-binding domains"/>
    <property type="match status" value="1"/>
</dbReference>
<evidence type="ECO:0000256" key="1">
    <source>
        <dbReference type="ARBA" id="ARBA00023015"/>
    </source>
</evidence>
<evidence type="ECO:0000259" key="4">
    <source>
        <dbReference type="PROSITE" id="PS50943"/>
    </source>
</evidence>
<evidence type="ECO:0000313" key="6">
    <source>
        <dbReference type="Proteomes" id="UP001057520"/>
    </source>
</evidence>